<evidence type="ECO:0000256" key="1">
    <source>
        <dbReference type="SAM" id="MobiDB-lite"/>
    </source>
</evidence>
<reference evidence="4 5" key="1">
    <citation type="submission" date="2014-04" db="EMBL/GenBank/DDBJ databases">
        <authorList>
            <consortium name="DOE Joint Genome Institute"/>
            <person name="Kuo A."/>
            <person name="Kohler A."/>
            <person name="Nagy L.G."/>
            <person name="Floudas D."/>
            <person name="Copeland A."/>
            <person name="Barry K.W."/>
            <person name="Cichocki N."/>
            <person name="Veneault-Fourrey C."/>
            <person name="LaButti K."/>
            <person name="Lindquist E.A."/>
            <person name="Lipzen A."/>
            <person name="Lundell T."/>
            <person name="Morin E."/>
            <person name="Murat C."/>
            <person name="Sun H."/>
            <person name="Tunlid A."/>
            <person name="Henrissat B."/>
            <person name="Grigoriev I.V."/>
            <person name="Hibbett D.S."/>
            <person name="Martin F."/>
            <person name="Nordberg H.P."/>
            <person name="Cantor M.N."/>
            <person name="Hua S.X."/>
        </authorList>
    </citation>
    <scope>NUCLEOTIDE SEQUENCE [LARGE SCALE GENOMIC DNA]</scope>
    <source>
        <strain evidence="4 5">LaAM-08-1</strain>
    </source>
</reference>
<dbReference type="InterPro" id="IPR004314">
    <property type="entry name" value="Neprosin"/>
</dbReference>
<dbReference type="EMBL" id="KN838674">
    <property type="protein sequence ID" value="KIJ98221.1"/>
    <property type="molecule type" value="Genomic_DNA"/>
</dbReference>
<evidence type="ECO:0000259" key="3">
    <source>
        <dbReference type="PROSITE" id="PS52045"/>
    </source>
</evidence>
<dbReference type="PANTHER" id="PTHR31589:SF110">
    <property type="entry name" value="PROTEIN, PUTATIVE (DUF239)-RELATED"/>
    <property type="match status" value="1"/>
</dbReference>
<feature type="chain" id="PRO_5002205931" description="Neprosin PEP catalytic domain-containing protein" evidence="2">
    <location>
        <begin position="23"/>
        <end position="443"/>
    </location>
</feature>
<evidence type="ECO:0000313" key="4">
    <source>
        <dbReference type="EMBL" id="KIJ98221.1"/>
    </source>
</evidence>
<keyword evidence="5" id="KW-1185">Reference proteome</keyword>
<reference evidence="5" key="2">
    <citation type="submission" date="2015-01" db="EMBL/GenBank/DDBJ databases">
        <title>Evolutionary Origins and Diversification of the Mycorrhizal Mutualists.</title>
        <authorList>
            <consortium name="DOE Joint Genome Institute"/>
            <consortium name="Mycorrhizal Genomics Consortium"/>
            <person name="Kohler A."/>
            <person name="Kuo A."/>
            <person name="Nagy L.G."/>
            <person name="Floudas D."/>
            <person name="Copeland A."/>
            <person name="Barry K.W."/>
            <person name="Cichocki N."/>
            <person name="Veneault-Fourrey C."/>
            <person name="LaButti K."/>
            <person name="Lindquist E.A."/>
            <person name="Lipzen A."/>
            <person name="Lundell T."/>
            <person name="Morin E."/>
            <person name="Murat C."/>
            <person name="Riley R."/>
            <person name="Ohm R."/>
            <person name="Sun H."/>
            <person name="Tunlid A."/>
            <person name="Henrissat B."/>
            <person name="Grigoriev I.V."/>
            <person name="Hibbett D.S."/>
            <person name="Martin F."/>
        </authorList>
    </citation>
    <scope>NUCLEOTIDE SEQUENCE [LARGE SCALE GENOMIC DNA]</scope>
    <source>
        <strain evidence="5">LaAM-08-1</strain>
    </source>
</reference>
<evidence type="ECO:0000313" key="5">
    <source>
        <dbReference type="Proteomes" id="UP000054477"/>
    </source>
</evidence>
<feature type="compositionally biased region" description="Polar residues" evidence="1">
    <location>
        <begin position="102"/>
        <end position="114"/>
    </location>
</feature>
<feature type="signal peptide" evidence="2">
    <location>
        <begin position="1"/>
        <end position="22"/>
    </location>
</feature>
<dbReference type="InterPro" id="IPR053168">
    <property type="entry name" value="Glutamic_endopeptidase"/>
</dbReference>
<protein>
    <recommendedName>
        <fullName evidence="3">Neprosin PEP catalytic domain-containing protein</fullName>
    </recommendedName>
</protein>
<dbReference type="PANTHER" id="PTHR31589">
    <property type="entry name" value="PROTEIN, PUTATIVE (DUF239)-RELATED-RELATED"/>
    <property type="match status" value="1"/>
</dbReference>
<dbReference type="AlphaFoldDB" id="A0A0C9XKV8"/>
<organism evidence="4 5">
    <name type="scientific">Laccaria amethystina LaAM-08-1</name>
    <dbReference type="NCBI Taxonomy" id="1095629"/>
    <lineage>
        <taxon>Eukaryota</taxon>
        <taxon>Fungi</taxon>
        <taxon>Dikarya</taxon>
        <taxon>Basidiomycota</taxon>
        <taxon>Agaricomycotina</taxon>
        <taxon>Agaricomycetes</taxon>
        <taxon>Agaricomycetidae</taxon>
        <taxon>Agaricales</taxon>
        <taxon>Agaricineae</taxon>
        <taxon>Hydnangiaceae</taxon>
        <taxon>Laccaria</taxon>
    </lineage>
</organism>
<dbReference type="OrthoDB" id="1858978at2759"/>
<sequence>MIITRLFPAAGLLTLSLPLIRAQTEPFIPFDTFLQGVQDATYEQWKGTAVESSAAFDTIKAHILSMYNGIGTISNTFILDVEYADCVDIDKQPTVRLLGVDSIQSPPSNASRPDSQGDGPAVEYADSPLKLGLTDRFGNRIYCPDKTIPLARLTLQKLTRFPNLQAFFAKSQDGSGLPSPPSNRQVVLTRRADEPHLHAIGSQNVKNFGGNSWLDLWNPVGDFSLSQQWYIGGTDDNIQTVEGGWIVYEQLFNTKKAVLFIFYTADNYGSQLCYNLDCGAFIQINSHWLLGGTWNHYSVSGGAQWGFEMQWKLYKGNWWLFLKGPGTYEAVGYYQAKIFKGGQLSKNAEAIQYGGEVTRWDRSHNWPQMGSGALPSAGWTKAAFQQSIFYIPDGSGGAGVWASLSTVVEGLKKCWDIAYTPSSKGGSWGSYFYFGGPGGKVCN</sequence>
<accession>A0A0C9XKV8</accession>
<feature type="region of interest" description="Disordered" evidence="1">
    <location>
        <begin position="101"/>
        <end position="124"/>
    </location>
</feature>
<dbReference type="HOGENOM" id="CLU_047593_0_0_1"/>
<name>A0A0C9XKV8_9AGAR</name>
<gene>
    <name evidence="4" type="ORF">K443DRAFT_104275</name>
</gene>
<dbReference type="Pfam" id="PF03080">
    <property type="entry name" value="Neprosin"/>
    <property type="match status" value="1"/>
</dbReference>
<feature type="domain" description="Neprosin PEP catalytic" evidence="3">
    <location>
        <begin position="179"/>
        <end position="443"/>
    </location>
</feature>
<keyword evidence="2" id="KW-0732">Signal</keyword>
<evidence type="ECO:0000256" key="2">
    <source>
        <dbReference type="SAM" id="SignalP"/>
    </source>
</evidence>
<dbReference type="STRING" id="1095629.A0A0C9XKV8"/>
<dbReference type="PROSITE" id="PS52045">
    <property type="entry name" value="NEPROSIN_PEP_CD"/>
    <property type="match status" value="1"/>
</dbReference>
<dbReference type="Proteomes" id="UP000054477">
    <property type="component" value="Unassembled WGS sequence"/>
</dbReference>
<proteinExistence type="predicted"/>
<dbReference type="Gene3D" id="3.90.1320.10">
    <property type="entry name" value="Outer-capsid protein sigma 3, large lobe"/>
    <property type="match status" value="1"/>
</dbReference>